<accession>A0A8E2AXM1</accession>
<feature type="domain" description="Heterokaryon incompatibility" evidence="2">
    <location>
        <begin position="940"/>
        <end position="1017"/>
    </location>
</feature>
<sequence>MDAVYPSNQPLDSSADSKDIGGSDSVASIQECASNVTAHVSDKHPTESKPQTTHETVGESDIPHKHRTEVLSTSATNLNTLDSNTEFTEELQTEVQQTSSKLIVILAWLRSPSVGSSLSSELKRLETLVTNAPTLDNVADGNNQNTKRIMLDFLDEACVSFVLDLLVDLAQALSVLPISFLREVESNAEEPDMLRRLRGLREPRQQLLRTLMSRCARLGMSTVSRGYIDTVEPLINYTNDTEAPVDNVHGSSQRQNISSTAATLTMFNNLGLNISADELRYVWDSGSTHAGTENISKPQVTADFLDQVLGLVSGSSQGNMLREAAARGSVQHDPSGSPGLPSENTTEGRHVYWRQYDPSVAQTSNTDTPHSTTVISIEDNGGSGHQFAPENADCITCTSNALSTPEEISRLKFDQFKVELRRCLRKIVEHLSDLSLEIADIDLVQYIQDICSQLTSASILKVTSLDRPDYQEHWTDFLITIRDELGALFRRLLTPVGTTSIQDASGHDISSPKEIGGAAAHHTDDSASNLRDTSSSNEAKKLYTHIDSLMTLHQQLWDMLLEWCSHSTADVSDSTFLNSHSDVFSNSTPTPDSSSCSRAKVAIEHKVFDDEMADDGNRKGKAPDIEHSDSVPLIAPDTVWLGGKHDGYPLSSILEYKGIRHSSAHLEGLEQDHPVEYAALHQSHLTFGLMEAITQEKVPENYLLRRSMDGTTIISMRHIPCILRTWLGRLRLLKSTDVNAHRQALKHARNSLLYANKCASKDSREFSTGPFGKAGIPSLDGTAILLMAFAIQEAFWGVVQRESEEEVEVVGWTFMRSSDFNDKMAAEGWCPFTIAHVALLGACALGYASTCRPVVRKAVGDIGHHRCTADECVTNTVDTATYTCRHVDDSCRCTHLRPPLATVVNTVLNDEVPVIIIPASANVSDVSLDLQCVSSSDTPYIAFSHVWADGLGSTTEDGLPTCQLQRLAALARQLIPRGAFWIDGLCIPQRNDIRKRAIGLMARTYREAEVVLVIDSGIRSCSVNDPIEKRLLHIATSAWMQRLWTLQEAVLARRIVFEFSDGLMEGLEMTADLWDDANPLILRFASEINRQLIVTNPILADMHRQSQTVNLLFRAIQTRSTSRPADETLAISSLLQVDAYELAQLPPEQRMKTLLLEAQKLPAHLPFINGPKMSEPGFRWASRTLLGNRQSGVPDAGKREATCTPYGLIATYFMFEFDSITFPQDGTWTLVENPRDPERPRFYVTSRNDFAHTSKGSLLTCNALLLNQLPDSVYNVAIAVIMEPKENLQNSGSSRMCTYVGVAGFSWLYLTGTIEAEYYVSTLIQDSDWTNVCIT</sequence>
<feature type="region of interest" description="Disordered" evidence="1">
    <location>
        <begin position="503"/>
        <end position="534"/>
    </location>
</feature>
<dbReference type="InterPro" id="IPR010730">
    <property type="entry name" value="HET"/>
</dbReference>
<dbReference type="PANTHER" id="PTHR39596:SF2">
    <property type="entry name" value="HET DOMAIN PROTEIN (AFU_ORTHOLOGUE AFUA_1G17550)-RELATED"/>
    <property type="match status" value="1"/>
</dbReference>
<dbReference type="PANTHER" id="PTHR39596">
    <property type="match status" value="1"/>
</dbReference>
<dbReference type="EMBL" id="KV722369">
    <property type="protein sequence ID" value="OCH92421.1"/>
    <property type="molecule type" value="Genomic_DNA"/>
</dbReference>
<gene>
    <name evidence="3" type="ORF">OBBRIDRAFT_824719</name>
</gene>
<proteinExistence type="predicted"/>
<keyword evidence="4" id="KW-1185">Reference proteome</keyword>
<dbReference type="Proteomes" id="UP000250043">
    <property type="component" value="Unassembled WGS sequence"/>
</dbReference>
<feature type="region of interest" description="Disordered" evidence="1">
    <location>
        <begin position="324"/>
        <end position="346"/>
    </location>
</feature>
<organism evidence="3 4">
    <name type="scientific">Obba rivulosa</name>
    <dbReference type="NCBI Taxonomy" id="1052685"/>
    <lineage>
        <taxon>Eukaryota</taxon>
        <taxon>Fungi</taxon>
        <taxon>Dikarya</taxon>
        <taxon>Basidiomycota</taxon>
        <taxon>Agaricomycotina</taxon>
        <taxon>Agaricomycetes</taxon>
        <taxon>Polyporales</taxon>
        <taxon>Gelatoporiaceae</taxon>
        <taxon>Obba</taxon>
    </lineage>
</organism>
<feature type="compositionally biased region" description="Polar residues" evidence="1">
    <location>
        <begin position="1"/>
        <end position="14"/>
    </location>
</feature>
<dbReference type="Pfam" id="PF06985">
    <property type="entry name" value="HET"/>
    <property type="match status" value="1"/>
</dbReference>
<feature type="compositionally biased region" description="Polar residues" evidence="1">
    <location>
        <begin position="25"/>
        <end position="38"/>
    </location>
</feature>
<evidence type="ECO:0000313" key="4">
    <source>
        <dbReference type="Proteomes" id="UP000250043"/>
    </source>
</evidence>
<evidence type="ECO:0000313" key="3">
    <source>
        <dbReference type="EMBL" id="OCH92421.1"/>
    </source>
</evidence>
<evidence type="ECO:0000256" key="1">
    <source>
        <dbReference type="SAM" id="MobiDB-lite"/>
    </source>
</evidence>
<name>A0A8E2AXM1_9APHY</name>
<reference evidence="3 4" key="1">
    <citation type="submission" date="2016-07" db="EMBL/GenBank/DDBJ databases">
        <title>Draft genome of the white-rot fungus Obba rivulosa 3A-2.</title>
        <authorList>
            <consortium name="DOE Joint Genome Institute"/>
            <person name="Miettinen O."/>
            <person name="Riley R."/>
            <person name="Acob R."/>
            <person name="Barry K."/>
            <person name="Cullen D."/>
            <person name="De Vries R."/>
            <person name="Hainaut M."/>
            <person name="Hatakka A."/>
            <person name="Henrissat B."/>
            <person name="Hilden K."/>
            <person name="Kuo R."/>
            <person name="Labutti K."/>
            <person name="Lipzen A."/>
            <person name="Makela M.R."/>
            <person name="Sandor L."/>
            <person name="Spatafora J.W."/>
            <person name="Grigoriev I.V."/>
            <person name="Hibbett D.S."/>
        </authorList>
    </citation>
    <scope>NUCLEOTIDE SEQUENCE [LARGE SCALE GENOMIC DNA]</scope>
    <source>
        <strain evidence="3 4">3A-2</strain>
    </source>
</reference>
<feature type="region of interest" description="Disordered" evidence="1">
    <location>
        <begin position="1"/>
        <end position="61"/>
    </location>
</feature>
<dbReference type="OrthoDB" id="2426273at2759"/>
<evidence type="ECO:0000259" key="2">
    <source>
        <dbReference type="Pfam" id="PF06985"/>
    </source>
</evidence>
<protein>
    <recommendedName>
        <fullName evidence="2">Heterokaryon incompatibility domain-containing protein</fullName>
    </recommendedName>
</protein>